<feature type="compositionally biased region" description="Basic and acidic residues" evidence="8">
    <location>
        <begin position="887"/>
        <end position="923"/>
    </location>
</feature>
<dbReference type="AlphaFoldDB" id="A0A814NPH6"/>
<keyword evidence="2" id="KW-0964">Secreted</keyword>
<dbReference type="GO" id="GO:0004867">
    <property type="term" value="F:serine-type endopeptidase inhibitor activity"/>
    <property type="evidence" value="ECO:0007669"/>
    <property type="project" value="UniProtKB-KW"/>
</dbReference>
<comment type="subcellular location">
    <subcellularLocation>
        <location evidence="1">Secreted</location>
    </subcellularLocation>
</comment>
<dbReference type="GO" id="GO:0007160">
    <property type="term" value="P:cell-matrix adhesion"/>
    <property type="evidence" value="ECO:0007669"/>
    <property type="project" value="TreeGrafter"/>
</dbReference>
<feature type="region of interest" description="Disordered" evidence="8">
    <location>
        <begin position="332"/>
        <end position="351"/>
    </location>
</feature>
<sequence>MLAWFCLCLILIQSNGNPVLSNESNVTESDVPSQLICEQNIVVTSNNSLYELLNHNRFWFVSTRSKYIYGEQTWSNVLMQTSTNGNASIGVEFFGEEPNGTCVSSEKGQMTSSSKSHRVGVQWTNSEGFIDLIYMDERMIHLILCYSIDSNQTNLCAHNQSEQFVVDNNQANNDNDTMDWLKSHCVKINPDDFIINDNPEKCMSMVTQPQIVLINSTKESNDNQNETIVQTNITEHENVTDGSVVEEESTTRSNRTNRLEILEEHYNNATEDQFEGTTVMEIKPIVLLSALDESNRTNITIIEDNESIGNDTIDQETPSIVLHKTVFNESTTESGFENETNLSTSPHTHSVTPTTVKQILNESRIIVEIKDTTEVITTERKIPATTEQEVPTTTIEKEIPSTTAEKEGETTTEKEVPITTEREVLTTTQTTTTTTIEVTTIPADCPPLKDCPFDYCAFARKFDNHGCPTCSCLQSNKSNITCPALACQPCLYGHFTDPNGCSVCQCQSRPFPPLGERCPQLNCEPCYFGTVKDEYNCDTCICIRPNNQECPVLDCSFGLCKHGSTKDEDDCPTCDCLLPTENVTEVNCSTTAQCPPCHLGYVKDANGCETCQCKLRGSVPCASVESQCHCDYGSYLNPDGCETCSCLPDPKNASRQACWELSNHANLHNITGPTCSLDGSFYARQCDKTHCWCVTPTGLHINGFESGPDENVNCACAVELYQVSSLRMIGHHLLCLLNGNYAPIQCDGRYCSCVDENGKTIGPSVSVQNRDQLRCVGVYQQLHPERFVLHRSSIEISDPSHVSYGISSSLCLKHLEQVRNANVTDEHILIPECDVNGLYSSVQCDQNERYCWCVDKKTGVEMDGTRRLNARPNCANQETQGGTFKNIIDDPATKPRSHEYAEQDKEKCCSTEKSCENDKKPSDSNESGNCQKT</sequence>
<dbReference type="CDD" id="cd00191">
    <property type="entry name" value="TY"/>
    <property type="match status" value="1"/>
</dbReference>
<feature type="domain" description="Thyroglobulin type-1" evidence="10">
    <location>
        <begin position="808"/>
        <end position="874"/>
    </location>
</feature>
<feature type="domain" description="Thyroglobulin type-1" evidence="10">
    <location>
        <begin position="735"/>
        <end position="775"/>
    </location>
</feature>
<evidence type="ECO:0000256" key="1">
    <source>
        <dbReference type="ARBA" id="ARBA00004613"/>
    </source>
</evidence>
<feature type="compositionally biased region" description="Polar residues" evidence="8">
    <location>
        <begin position="924"/>
        <end position="933"/>
    </location>
</feature>
<evidence type="ECO:0000256" key="6">
    <source>
        <dbReference type="ARBA" id="ARBA00023157"/>
    </source>
</evidence>
<dbReference type="Proteomes" id="UP000663828">
    <property type="component" value="Unassembled WGS sequence"/>
</dbReference>
<feature type="disulfide bond" evidence="7">
    <location>
        <begin position="844"/>
        <end position="851"/>
    </location>
</feature>
<gene>
    <name evidence="11" type="ORF">XAT740_LOCUS18036</name>
</gene>
<evidence type="ECO:0000313" key="12">
    <source>
        <dbReference type="Proteomes" id="UP000663828"/>
    </source>
</evidence>
<dbReference type="GO" id="GO:0005604">
    <property type="term" value="C:basement membrane"/>
    <property type="evidence" value="ECO:0007669"/>
    <property type="project" value="TreeGrafter"/>
</dbReference>
<evidence type="ECO:0000256" key="4">
    <source>
        <dbReference type="ARBA" id="ARBA00022737"/>
    </source>
</evidence>
<comment type="caution">
    <text evidence="11">The sequence shown here is derived from an EMBL/GenBank/DDBJ whole genome shotgun (WGS) entry which is preliminary data.</text>
</comment>
<dbReference type="InterPro" id="IPR004094">
    <property type="entry name" value="Antistasin-like"/>
</dbReference>
<dbReference type="PROSITE" id="PS51162">
    <property type="entry name" value="THYROGLOBULIN_1_2"/>
    <property type="match status" value="3"/>
</dbReference>
<keyword evidence="6 7" id="KW-1015">Disulfide bond</keyword>
<evidence type="ECO:0000256" key="9">
    <source>
        <dbReference type="SAM" id="SignalP"/>
    </source>
</evidence>
<dbReference type="Pfam" id="PF02822">
    <property type="entry name" value="Antistasin"/>
    <property type="match status" value="1"/>
</dbReference>
<keyword evidence="4" id="KW-0677">Repeat</keyword>
<dbReference type="GO" id="GO:0005615">
    <property type="term" value="C:extracellular space"/>
    <property type="evidence" value="ECO:0007669"/>
    <property type="project" value="TreeGrafter"/>
</dbReference>
<evidence type="ECO:0000256" key="8">
    <source>
        <dbReference type="SAM" id="MobiDB-lite"/>
    </source>
</evidence>
<dbReference type="Gene3D" id="4.10.800.10">
    <property type="entry name" value="Thyroglobulin type-1"/>
    <property type="match status" value="3"/>
</dbReference>
<name>A0A814NPH6_ADIRI</name>
<dbReference type="InterPro" id="IPR036857">
    <property type="entry name" value="Thyroglobulin_1_sf"/>
</dbReference>
<reference evidence="11" key="1">
    <citation type="submission" date="2021-02" db="EMBL/GenBank/DDBJ databases">
        <authorList>
            <person name="Nowell W R."/>
        </authorList>
    </citation>
    <scope>NUCLEOTIDE SEQUENCE</scope>
</reference>
<evidence type="ECO:0000256" key="2">
    <source>
        <dbReference type="ARBA" id="ARBA00022525"/>
    </source>
</evidence>
<proteinExistence type="predicted"/>
<evidence type="ECO:0000256" key="3">
    <source>
        <dbReference type="ARBA" id="ARBA00022690"/>
    </source>
</evidence>
<evidence type="ECO:0000256" key="7">
    <source>
        <dbReference type="PROSITE-ProRule" id="PRU00500"/>
    </source>
</evidence>
<keyword evidence="3" id="KW-0646">Protease inhibitor</keyword>
<keyword evidence="12" id="KW-1185">Reference proteome</keyword>
<feature type="compositionally biased region" description="Polar residues" evidence="8">
    <location>
        <begin position="332"/>
        <end position="342"/>
    </location>
</feature>
<feature type="compositionally biased region" description="Polar residues" evidence="8">
    <location>
        <begin position="874"/>
        <end position="883"/>
    </location>
</feature>
<feature type="chain" id="PRO_5032346278" description="Thyroglobulin type-1 domain-containing protein" evidence="9">
    <location>
        <begin position="17"/>
        <end position="933"/>
    </location>
</feature>
<dbReference type="PANTHER" id="PTHR12352">
    <property type="entry name" value="SECRETED MODULAR CALCIUM-BINDING PROTEIN"/>
    <property type="match status" value="1"/>
</dbReference>
<feature type="domain" description="Thyroglobulin type-1" evidence="10">
    <location>
        <begin position="655"/>
        <end position="714"/>
    </location>
</feature>
<dbReference type="EMBL" id="CAJNOR010001192">
    <property type="protein sequence ID" value="CAF1094847.1"/>
    <property type="molecule type" value="Genomic_DNA"/>
</dbReference>
<dbReference type="Pfam" id="PF00086">
    <property type="entry name" value="Thyroglobulin_1"/>
    <property type="match status" value="3"/>
</dbReference>
<keyword evidence="5" id="KW-0722">Serine protease inhibitor</keyword>
<dbReference type="SMART" id="SM00211">
    <property type="entry name" value="TY"/>
    <property type="match status" value="3"/>
</dbReference>
<comment type="caution">
    <text evidence="7">Lacks conserved residue(s) required for the propagation of feature annotation.</text>
</comment>
<dbReference type="SUPFAM" id="SSF57610">
    <property type="entry name" value="Thyroglobulin type-1 domain"/>
    <property type="match status" value="3"/>
</dbReference>
<dbReference type="InterPro" id="IPR051950">
    <property type="entry name" value="Dev_reg/Prot_inhib"/>
</dbReference>
<protein>
    <recommendedName>
        <fullName evidence="10">Thyroglobulin type-1 domain-containing protein</fullName>
    </recommendedName>
</protein>
<feature type="region of interest" description="Disordered" evidence="8">
    <location>
        <begin position="871"/>
        <end position="933"/>
    </location>
</feature>
<accession>A0A814NPH6</accession>
<evidence type="ECO:0000256" key="5">
    <source>
        <dbReference type="ARBA" id="ARBA00022900"/>
    </source>
</evidence>
<feature type="signal peptide" evidence="9">
    <location>
        <begin position="1"/>
        <end position="16"/>
    </location>
</feature>
<keyword evidence="9" id="KW-0732">Signal</keyword>
<evidence type="ECO:0000259" key="10">
    <source>
        <dbReference type="PROSITE" id="PS51162"/>
    </source>
</evidence>
<dbReference type="InterPro" id="IPR000716">
    <property type="entry name" value="Thyroglobulin_1"/>
</dbReference>
<evidence type="ECO:0000313" key="11">
    <source>
        <dbReference type="EMBL" id="CAF1094847.1"/>
    </source>
</evidence>
<organism evidence="11 12">
    <name type="scientific">Adineta ricciae</name>
    <name type="common">Rotifer</name>
    <dbReference type="NCBI Taxonomy" id="249248"/>
    <lineage>
        <taxon>Eukaryota</taxon>
        <taxon>Metazoa</taxon>
        <taxon>Spiralia</taxon>
        <taxon>Gnathifera</taxon>
        <taxon>Rotifera</taxon>
        <taxon>Eurotatoria</taxon>
        <taxon>Bdelloidea</taxon>
        <taxon>Adinetida</taxon>
        <taxon>Adinetidae</taxon>
        <taxon>Adineta</taxon>
    </lineage>
</organism>
<dbReference type="PANTHER" id="PTHR12352:SF3">
    <property type="entry name" value="NIDOGEN-2"/>
    <property type="match status" value="1"/>
</dbReference>